<protein>
    <submittedName>
        <fullName evidence="1">Uncharacterized protein</fullName>
    </submittedName>
</protein>
<comment type="caution">
    <text evidence="1">The sequence shown here is derived from an EMBL/GenBank/DDBJ whole genome shotgun (WGS) entry which is preliminary data.</text>
</comment>
<sequence length="59" mass="6428">MGVFKVKGRAWLGVFPPRVYLCCGVTRLQYPGPGHTAAWDMGQGTAGQRDSGRAWRCCA</sequence>
<organism evidence="1 2">
    <name type="scientific">Portunus trituberculatus</name>
    <name type="common">Swimming crab</name>
    <name type="synonym">Neptunus trituberculatus</name>
    <dbReference type="NCBI Taxonomy" id="210409"/>
    <lineage>
        <taxon>Eukaryota</taxon>
        <taxon>Metazoa</taxon>
        <taxon>Ecdysozoa</taxon>
        <taxon>Arthropoda</taxon>
        <taxon>Crustacea</taxon>
        <taxon>Multicrustacea</taxon>
        <taxon>Malacostraca</taxon>
        <taxon>Eumalacostraca</taxon>
        <taxon>Eucarida</taxon>
        <taxon>Decapoda</taxon>
        <taxon>Pleocyemata</taxon>
        <taxon>Brachyura</taxon>
        <taxon>Eubrachyura</taxon>
        <taxon>Portunoidea</taxon>
        <taxon>Portunidae</taxon>
        <taxon>Portuninae</taxon>
        <taxon>Portunus</taxon>
    </lineage>
</organism>
<proteinExistence type="predicted"/>
<accession>A0A5B7JKR1</accession>
<keyword evidence="2" id="KW-1185">Reference proteome</keyword>
<dbReference type="EMBL" id="VSRR010107517">
    <property type="protein sequence ID" value="MPC96832.1"/>
    <property type="molecule type" value="Genomic_DNA"/>
</dbReference>
<name>A0A5B7JKR1_PORTR</name>
<dbReference type="Proteomes" id="UP000324222">
    <property type="component" value="Unassembled WGS sequence"/>
</dbReference>
<evidence type="ECO:0000313" key="2">
    <source>
        <dbReference type="Proteomes" id="UP000324222"/>
    </source>
</evidence>
<gene>
    <name evidence="1" type="ORF">E2C01_092112</name>
</gene>
<reference evidence="1 2" key="1">
    <citation type="submission" date="2019-05" db="EMBL/GenBank/DDBJ databases">
        <title>Another draft genome of Portunus trituberculatus and its Hox gene families provides insights of decapod evolution.</title>
        <authorList>
            <person name="Jeong J.-H."/>
            <person name="Song I."/>
            <person name="Kim S."/>
            <person name="Choi T."/>
            <person name="Kim D."/>
            <person name="Ryu S."/>
            <person name="Kim W."/>
        </authorList>
    </citation>
    <scope>NUCLEOTIDE SEQUENCE [LARGE SCALE GENOMIC DNA]</scope>
    <source>
        <tissue evidence="1">Muscle</tissue>
    </source>
</reference>
<evidence type="ECO:0000313" key="1">
    <source>
        <dbReference type="EMBL" id="MPC96832.1"/>
    </source>
</evidence>
<dbReference type="AlphaFoldDB" id="A0A5B7JKR1"/>